<dbReference type="Proteomes" id="UP000276133">
    <property type="component" value="Unassembled WGS sequence"/>
</dbReference>
<proteinExistence type="predicted"/>
<organism evidence="2 3">
    <name type="scientific">Brachionus plicatilis</name>
    <name type="common">Marine rotifer</name>
    <name type="synonym">Brachionus muelleri</name>
    <dbReference type="NCBI Taxonomy" id="10195"/>
    <lineage>
        <taxon>Eukaryota</taxon>
        <taxon>Metazoa</taxon>
        <taxon>Spiralia</taxon>
        <taxon>Gnathifera</taxon>
        <taxon>Rotifera</taxon>
        <taxon>Eurotatoria</taxon>
        <taxon>Monogononta</taxon>
        <taxon>Pseudotrocha</taxon>
        <taxon>Ploima</taxon>
        <taxon>Brachionidae</taxon>
        <taxon>Brachionus</taxon>
    </lineage>
</organism>
<reference evidence="2 3" key="1">
    <citation type="journal article" date="2018" name="Sci. Rep.">
        <title>Genomic signatures of local adaptation to the degree of environmental predictability in rotifers.</title>
        <authorList>
            <person name="Franch-Gras L."/>
            <person name="Hahn C."/>
            <person name="Garcia-Roger E.M."/>
            <person name="Carmona M.J."/>
            <person name="Serra M."/>
            <person name="Gomez A."/>
        </authorList>
    </citation>
    <scope>NUCLEOTIDE SEQUENCE [LARGE SCALE GENOMIC DNA]</scope>
    <source>
        <strain evidence="2">HYR1</strain>
    </source>
</reference>
<dbReference type="AlphaFoldDB" id="A0A3M7RTH0"/>
<gene>
    <name evidence="2" type="ORF">BpHYR1_011783</name>
</gene>
<sequence>MTLWVKITRGSHGSEREQTVNDKKRESQLGGRRVFKRARPRIKSQDFSKNGGIVGQLGVGYMSL</sequence>
<feature type="region of interest" description="Disordered" evidence="1">
    <location>
        <begin position="1"/>
        <end position="32"/>
    </location>
</feature>
<keyword evidence="3" id="KW-1185">Reference proteome</keyword>
<evidence type="ECO:0000313" key="2">
    <source>
        <dbReference type="EMBL" id="RNA26866.1"/>
    </source>
</evidence>
<dbReference type="EMBL" id="REGN01002659">
    <property type="protein sequence ID" value="RNA26866.1"/>
    <property type="molecule type" value="Genomic_DNA"/>
</dbReference>
<protein>
    <submittedName>
        <fullName evidence="2">Uncharacterized protein</fullName>
    </submittedName>
</protein>
<comment type="caution">
    <text evidence="2">The sequence shown here is derived from an EMBL/GenBank/DDBJ whole genome shotgun (WGS) entry which is preliminary data.</text>
</comment>
<accession>A0A3M7RTH0</accession>
<evidence type="ECO:0000256" key="1">
    <source>
        <dbReference type="SAM" id="MobiDB-lite"/>
    </source>
</evidence>
<feature type="compositionally biased region" description="Basic and acidic residues" evidence="1">
    <location>
        <begin position="12"/>
        <end position="27"/>
    </location>
</feature>
<evidence type="ECO:0000313" key="3">
    <source>
        <dbReference type="Proteomes" id="UP000276133"/>
    </source>
</evidence>
<name>A0A3M7RTH0_BRAPC</name>